<name>A0A9X1XMT9_9VIBR</name>
<sequence>MKKLAIILGLALASTSVVAEEAAITEETQSREFYAMVGAGYNTDNSTNALLTIGGHVYGNWSLESTMMFYTNDYKSDDGVGNTMKNDADTLIFTITPLYTYALTETFDVYGKAGLQHRRSRIETTFSSKDKKDQMSTGTDSDLGYTYGFGVQYTMPQPIIADSRLRIRGGIDWNRDFNGNDGWATSDKATYGLQAGLTF</sequence>
<evidence type="ECO:0000313" key="5">
    <source>
        <dbReference type="Proteomes" id="UP001139559"/>
    </source>
</evidence>
<organism evidence="4 5">
    <name type="scientific">Vibrio amylolyticus</name>
    <dbReference type="NCBI Taxonomy" id="2847292"/>
    <lineage>
        <taxon>Bacteria</taxon>
        <taxon>Pseudomonadati</taxon>
        <taxon>Pseudomonadota</taxon>
        <taxon>Gammaproteobacteria</taxon>
        <taxon>Vibrionales</taxon>
        <taxon>Vibrionaceae</taxon>
        <taxon>Vibrio</taxon>
    </lineage>
</organism>
<keyword evidence="1 2" id="KW-0732">Signal</keyword>
<dbReference type="RefSeq" id="WP_248010505.1">
    <property type="nucleotide sequence ID" value="NZ_JAJHVV010000015.1"/>
</dbReference>
<keyword evidence="5" id="KW-1185">Reference proteome</keyword>
<evidence type="ECO:0000313" key="4">
    <source>
        <dbReference type="EMBL" id="MCK6265436.1"/>
    </source>
</evidence>
<dbReference type="AlphaFoldDB" id="A0A9X1XMT9"/>
<evidence type="ECO:0000256" key="1">
    <source>
        <dbReference type="ARBA" id="ARBA00022729"/>
    </source>
</evidence>
<evidence type="ECO:0000256" key="2">
    <source>
        <dbReference type="SAM" id="SignalP"/>
    </source>
</evidence>
<dbReference type="InterPro" id="IPR011250">
    <property type="entry name" value="OMP/PagP_B-barrel"/>
</dbReference>
<dbReference type="EMBL" id="JAJHVV010000015">
    <property type="protein sequence ID" value="MCK6265436.1"/>
    <property type="molecule type" value="Genomic_DNA"/>
</dbReference>
<dbReference type="Proteomes" id="UP001139559">
    <property type="component" value="Unassembled WGS sequence"/>
</dbReference>
<reference evidence="4" key="1">
    <citation type="submission" date="2021-11" db="EMBL/GenBank/DDBJ databases">
        <title>Vibrio ZSDE26 sp. nov. and Vibrio ZSDZ34 sp. nov., isolated from coastal seawater in Qingdao.</title>
        <authorList>
            <person name="Zhang P."/>
        </authorList>
    </citation>
    <scope>NUCLEOTIDE SEQUENCE</scope>
    <source>
        <strain evidence="4">ZSDE26</strain>
    </source>
</reference>
<dbReference type="InterPro" id="IPR027385">
    <property type="entry name" value="Beta-barrel_OMP"/>
</dbReference>
<evidence type="ECO:0000259" key="3">
    <source>
        <dbReference type="Pfam" id="PF13505"/>
    </source>
</evidence>
<feature type="domain" description="Outer membrane protein beta-barrel" evidence="3">
    <location>
        <begin position="11"/>
        <end position="197"/>
    </location>
</feature>
<protein>
    <submittedName>
        <fullName evidence="4">Porin family protein</fullName>
    </submittedName>
</protein>
<dbReference type="SUPFAM" id="SSF56925">
    <property type="entry name" value="OMPA-like"/>
    <property type="match status" value="1"/>
</dbReference>
<dbReference type="Pfam" id="PF13505">
    <property type="entry name" value="OMP_b-brl"/>
    <property type="match status" value="1"/>
</dbReference>
<feature type="chain" id="PRO_5040853061" evidence="2">
    <location>
        <begin position="20"/>
        <end position="199"/>
    </location>
</feature>
<comment type="caution">
    <text evidence="4">The sequence shown here is derived from an EMBL/GenBank/DDBJ whole genome shotgun (WGS) entry which is preliminary data.</text>
</comment>
<proteinExistence type="predicted"/>
<dbReference type="Gene3D" id="2.40.160.20">
    <property type="match status" value="1"/>
</dbReference>
<accession>A0A9X1XMT9</accession>
<feature type="signal peptide" evidence="2">
    <location>
        <begin position="1"/>
        <end position="19"/>
    </location>
</feature>
<gene>
    <name evidence="4" type="ORF">KP803_19435</name>
</gene>